<evidence type="ECO:0000313" key="2">
    <source>
        <dbReference type="EMBL" id="KAG2585978.1"/>
    </source>
</evidence>
<comment type="caution">
    <text evidence="2">The sequence shown here is derived from an EMBL/GenBank/DDBJ whole genome shotgun (WGS) entry which is preliminary data.</text>
</comment>
<sequence>MSGIGTTPGGQAGALWPSVIASSSSSSQQPCGFCYGDRRPRLRVRPRRRPGLARLPSLPRYAACRRLIFRRIEPPETPFIRADPPPLPPTGGWAERRADLQPRRAVTRGSIRKSSPLPVSERSGLPCAPCLSGLQDLCACSLPRLRHQLRSPSHVTI</sequence>
<accession>A0A8T0RM75</accession>
<name>A0A8T0RM75_PANVG</name>
<protein>
    <submittedName>
        <fullName evidence="2">Uncharacterized protein</fullName>
    </submittedName>
</protein>
<proteinExistence type="predicted"/>
<dbReference type="EMBL" id="CM029046">
    <property type="protein sequence ID" value="KAG2585978.1"/>
    <property type="molecule type" value="Genomic_DNA"/>
</dbReference>
<organism evidence="2 3">
    <name type="scientific">Panicum virgatum</name>
    <name type="common">Blackwell switchgrass</name>
    <dbReference type="NCBI Taxonomy" id="38727"/>
    <lineage>
        <taxon>Eukaryota</taxon>
        <taxon>Viridiplantae</taxon>
        <taxon>Streptophyta</taxon>
        <taxon>Embryophyta</taxon>
        <taxon>Tracheophyta</taxon>
        <taxon>Spermatophyta</taxon>
        <taxon>Magnoliopsida</taxon>
        <taxon>Liliopsida</taxon>
        <taxon>Poales</taxon>
        <taxon>Poaceae</taxon>
        <taxon>PACMAD clade</taxon>
        <taxon>Panicoideae</taxon>
        <taxon>Panicodae</taxon>
        <taxon>Paniceae</taxon>
        <taxon>Panicinae</taxon>
        <taxon>Panicum</taxon>
        <taxon>Panicum sect. Hiantes</taxon>
    </lineage>
</organism>
<gene>
    <name evidence="2" type="ORF">PVAP13_5NG007208</name>
</gene>
<dbReference type="AlphaFoldDB" id="A0A8T0RM75"/>
<feature type="region of interest" description="Disordered" evidence="1">
    <location>
        <begin position="77"/>
        <end position="118"/>
    </location>
</feature>
<keyword evidence="3" id="KW-1185">Reference proteome</keyword>
<evidence type="ECO:0000256" key="1">
    <source>
        <dbReference type="SAM" id="MobiDB-lite"/>
    </source>
</evidence>
<evidence type="ECO:0000313" key="3">
    <source>
        <dbReference type="Proteomes" id="UP000823388"/>
    </source>
</evidence>
<dbReference type="Proteomes" id="UP000823388">
    <property type="component" value="Chromosome 5N"/>
</dbReference>
<reference evidence="2" key="1">
    <citation type="submission" date="2020-05" db="EMBL/GenBank/DDBJ databases">
        <title>WGS assembly of Panicum virgatum.</title>
        <authorList>
            <person name="Lovell J.T."/>
            <person name="Jenkins J."/>
            <person name="Shu S."/>
            <person name="Juenger T.E."/>
            <person name="Schmutz J."/>
        </authorList>
    </citation>
    <scope>NUCLEOTIDE SEQUENCE</scope>
    <source>
        <strain evidence="2">AP13</strain>
    </source>
</reference>